<reference evidence="2" key="1">
    <citation type="submission" date="2016-03" db="EMBL/GenBank/DDBJ databases">
        <authorList>
            <person name="Oger P.M."/>
        </authorList>
    </citation>
    <scope>NUCLEOTIDE SEQUENCE [LARGE SCALE GENOMIC DNA]</scope>
    <source>
        <strain evidence="2">OG-1</strain>
    </source>
</reference>
<accession>A0A142CUU0</accession>
<dbReference type="EMBL" id="CP014750">
    <property type="protein sequence ID" value="AMQ18542.1"/>
    <property type="molecule type" value="Genomic_DNA"/>
</dbReference>
<dbReference type="OrthoDB" id="92175at2157"/>
<organism evidence="1 2">
    <name type="scientific">Thermococcus peptonophilus</name>
    <dbReference type="NCBI Taxonomy" id="53952"/>
    <lineage>
        <taxon>Archaea</taxon>
        <taxon>Methanobacteriati</taxon>
        <taxon>Methanobacteriota</taxon>
        <taxon>Thermococci</taxon>
        <taxon>Thermococcales</taxon>
        <taxon>Thermococcaceae</taxon>
        <taxon>Thermococcus</taxon>
    </lineage>
</organism>
<dbReference type="STRING" id="53952.A0127_04850"/>
<gene>
    <name evidence="1" type="ORF">A0127_04850</name>
</gene>
<dbReference type="KEGG" id="tpep:A0127_04850"/>
<dbReference type="AlphaFoldDB" id="A0A142CUU0"/>
<evidence type="ECO:0000313" key="1">
    <source>
        <dbReference type="EMBL" id="AMQ18542.1"/>
    </source>
</evidence>
<keyword evidence="2" id="KW-1185">Reference proteome</keyword>
<dbReference type="RefSeq" id="WP_062388660.1">
    <property type="nucleotide sequence ID" value="NZ_CP014750.1"/>
</dbReference>
<name>A0A142CUU0_9EURY</name>
<evidence type="ECO:0008006" key="3">
    <source>
        <dbReference type="Google" id="ProtNLM"/>
    </source>
</evidence>
<evidence type="ECO:0000313" key="2">
    <source>
        <dbReference type="Proteomes" id="UP000073604"/>
    </source>
</evidence>
<protein>
    <recommendedName>
        <fullName evidence="3">ArsR family transcriptional regulator</fullName>
    </recommendedName>
</protein>
<sequence>MFGRRKDVVYKVLSTKKRAVALHKLSAELETPAPALLKTVKELESEGLVEVFYGVDKASIMVRAKTLEDYFGSEV</sequence>
<dbReference type="GeneID" id="27139850"/>
<dbReference type="Proteomes" id="UP000073604">
    <property type="component" value="Chromosome"/>
</dbReference>
<proteinExistence type="predicted"/>